<evidence type="ECO:0000313" key="3">
    <source>
        <dbReference type="Proteomes" id="UP001363460"/>
    </source>
</evidence>
<proteinExistence type="predicted"/>
<evidence type="ECO:0000256" key="1">
    <source>
        <dbReference type="SAM" id="Phobius"/>
    </source>
</evidence>
<keyword evidence="1" id="KW-0812">Transmembrane</keyword>
<sequence>MNTEIITVGAAAARNKKTMDDLTVGLCALTVVGVSATAATPFWPEAWGRAPSIGVVVLAAGLAVFLALHTLYWWRALDEAAREAHKWAWWWGGNLGLVAGGAAVVIAALADVNLLPAALPHTDAALIALGVAAVFAAQAVGYGIAWCGWWIARR</sequence>
<evidence type="ECO:0000313" key="2">
    <source>
        <dbReference type="EMBL" id="WWT55817.1"/>
    </source>
</evidence>
<dbReference type="RefSeq" id="WP_338578152.1">
    <property type="nucleotide sequence ID" value="NZ_CP146369.1"/>
</dbReference>
<reference evidence="2 3" key="1">
    <citation type="submission" date="2024-02" db="EMBL/GenBank/DDBJ databases">
        <title>Distribution and functional of Brevundimonas-related endobacteria within Verticillium dahliae.</title>
        <authorList>
            <person name="Zeng H."/>
        </authorList>
    </citation>
    <scope>NUCLEOTIDE SEQUENCE [LARGE SCALE GENOMIC DNA]</scope>
    <source>
        <strain evidence="2 3">TRM 44200</strain>
    </source>
</reference>
<protein>
    <submittedName>
        <fullName evidence="2">Uncharacterized protein</fullName>
    </submittedName>
</protein>
<name>A0ABZ2IDZ7_9CAUL</name>
<feature type="transmembrane region" description="Helical" evidence="1">
    <location>
        <begin position="55"/>
        <end position="75"/>
    </location>
</feature>
<feature type="transmembrane region" description="Helical" evidence="1">
    <location>
        <begin position="87"/>
        <end position="110"/>
    </location>
</feature>
<dbReference type="EMBL" id="CP146369">
    <property type="protein sequence ID" value="WWT55817.1"/>
    <property type="molecule type" value="Genomic_DNA"/>
</dbReference>
<organism evidence="2 3">
    <name type="scientific">Brevundimonas olei</name>
    <dbReference type="NCBI Taxonomy" id="657642"/>
    <lineage>
        <taxon>Bacteria</taxon>
        <taxon>Pseudomonadati</taxon>
        <taxon>Pseudomonadota</taxon>
        <taxon>Alphaproteobacteria</taxon>
        <taxon>Caulobacterales</taxon>
        <taxon>Caulobacteraceae</taxon>
        <taxon>Brevundimonas</taxon>
    </lineage>
</organism>
<keyword evidence="1" id="KW-0472">Membrane</keyword>
<keyword evidence="3" id="KW-1185">Reference proteome</keyword>
<gene>
    <name evidence="2" type="ORF">V8J38_05090</name>
</gene>
<keyword evidence="1" id="KW-1133">Transmembrane helix</keyword>
<feature type="transmembrane region" description="Helical" evidence="1">
    <location>
        <begin position="22"/>
        <end position="43"/>
    </location>
</feature>
<feature type="transmembrane region" description="Helical" evidence="1">
    <location>
        <begin position="125"/>
        <end position="152"/>
    </location>
</feature>
<accession>A0ABZ2IDZ7</accession>
<dbReference type="Proteomes" id="UP001363460">
    <property type="component" value="Chromosome"/>
</dbReference>